<organism evidence="1 2">
    <name type="scientific">Halobacillus karajensis</name>
    <dbReference type="NCBI Taxonomy" id="195088"/>
    <lineage>
        <taxon>Bacteria</taxon>
        <taxon>Bacillati</taxon>
        <taxon>Bacillota</taxon>
        <taxon>Bacilli</taxon>
        <taxon>Bacillales</taxon>
        <taxon>Bacillaceae</taxon>
        <taxon>Halobacillus</taxon>
    </lineage>
</organism>
<protein>
    <recommendedName>
        <fullName evidence="3">Histidine kinase/HSP90-like ATPase domain-containing protein</fullName>
    </recommendedName>
</protein>
<name>A0A024P7L7_9BACI</name>
<dbReference type="EMBL" id="CCDI010000004">
    <property type="protein sequence ID" value="CDQ24753.1"/>
    <property type="molecule type" value="Genomic_DNA"/>
</dbReference>
<proteinExistence type="predicted"/>
<sequence>MKTSLEAAIRRPRELKNVRRKYSPYLAKYYGNDQLLVDASITEAVWNGWVHGHHKKTDYPVLLKIHFLNTRLIVRVYDQGSGFDWKSYQRTSTGKSCFPSIEYVDQSEHGIS</sequence>
<evidence type="ECO:0008006" key="3">
    <source>
        <dbReference type="Google" id="ProtNLM"/>
    </source>
</evidence>
<dbReference type="AlphaFoldDB" id="A0A024P7L7"/>
<reference evidence="1 2" key="2">
    <citation type="submission" date="2014-05" db="EMBL/GenBank/DDBJ databases">
        <title>Draft genome sequence of Halobacillus karajensis HK-03.</title>
        <authorList>
            <person name="Khelaifia S."/>
            <person name="Croce O."/>
            <person name="Lagier J.C."/>
            <person name="Raoult D."/>
        </authorList>
    </citation>
    <scope>NUCLEOTIDE SEQUENCE [LARGE SCALE GENOMIC DNA]</scope>
    <source>
        <strain evidence="1 2">HD-03</strain>
    </source>
</reference>
<dbReference type="RefSeq" id="WP_035509950.1">
    <property type="nucleotide sequence ID" value="NZ_CCDH010000003.1"/>
</dbReference>
<evidence type="ECO:0000313" key="1">
    <source>
        <dbReference type="EMBL" id="CDQ24753.1"/>
    </source>
</evidence>
<dbReference type="SUPFAM" id="SSF55874">
    <property type="entry name" value="ATPase domain of HSP90 chaperone/DNA topoisomerase II/histidine kinase"/>
    <property type="match status" value="1"/>
</dbReference>
<dbReference type="InterPro" id="IPR036890">
    <property type="entry name" value="HATPase_C_sf"/>
</dbReference>
<dbReference type="Proteomes" id="UP000028868">
    <property type="component" value="Unassembled WGS sequence"/>
</dbReference>
<reference evidence="2" key="1">
    <citation type="submission" date="2014-03" db="EMBL/GenBank/DDBJ databases">
        <authorList>
            <person name="Urmite Genomes U."/>
        </authorList>
    </citation>
    <scope>NUCLEOTIDE SEQUENCE [LARGE SCALE GENOMIC DNA]</scope>
    <source>
        <strain evidence="2">HD-03</strain>
    </source>
</reference>
<evidence type="ECO:0000313" key="2">
    <source>
        <dbReference type="Proteomes" id="UP000028868"/>
    </source>
</evidence>
<keyword evidence="2" id="KW-1185">Reference proteome</keyword>
<accession>A0A024P7L7</accession>
<comment type="caution">
    <text evidence="1">The sequence shown here is derived from an EMBL/GenBank/DDBJ whole genome shotgun (WGS) entry which is preliminary data.</text>
</comment>
<gene>
    <name evidence="1" type="ORF">BN983_03050</name>
</gene>